<name>A0A336MGU0_CULSO</name>
<sequence length="250" mass="28675">MSQRLTRSRKRQIEENIENFGIAVDDYGCTIDDFSTNKSPIKTKNRKNENDEDGWEYSKVMEVKRLKRDDSPDTTPIYFRKIMTVASVHPEKVKEEPVVDQQTLMLKEENTESILLEESKENLEPTIKNDPDLDNDDDVESIASDNTDKVAEDLMDLLEKTKDEAVLPHESILLDPNRIDTIELLYEKLPTEITSVKDMPSQSITEILPEFGTTNSKLIEESSMSEKKPAAQFEFDKIDLLSSESILIEN</sequence>
<dbReference type="AlphaFoldDB" id="A0A336MGU0"/>
<protein>
    <submittedName>
        <fullName evidence="1">CSON001275 protein</fullName>
    </submittedName>
</protein>
<evidence type="ECO:0000313" key="1">
    <source>
        <dbReference type="EMBL" id="SSX29426.1"/>
    </source>
</evidence>
<organism evidence="1">
    <name type="scientific">Culicoides sonorensis</name>
    <name type="common">Biting midge</name>
    <dbReference type="NCBI Taxonomy" id="179676"/>
    <lineage>
        <taxon>Eukaryota</taxon>
        <taxon>Metazoa</taxon>
        <taxon>Ecdysozoa</taxon>
        <taxon>Arthropoda</taxon>
        <taxon>Hexapoda</taxon>
        <taxon>Insecta</taxon>
        <taxon>Pterygota</taxon>
        <taxon>Neoptera</taxon>
        <taxon>Endopterygota</taxon>
        <taxon>Diptera</taxon>
        <taxon>Nematocera</taxon>
        <taxon>Chironomoidea</taxon>
        <taxon>Ceratopogonidae</taxon>
        <taxon>Ceratopogoninae</taxon>
        <taxon>Culicoides</taxon>
        <taxon>Monoculicoides</taxon>
    </lineage>
</organism>
<accession>A0A336MGU0</accession>
<reference evidence="1" key="1">
    <citation type="submission" date="2018-07" db="EMBL/GenBank/DDBJ databases">
        <authorList>
            <person name="Quirk P.G."/>
            <person name="Krulwich T.A."/>
        </authorList>
    </citation>
    <scope>NUCLEOTIDE SEQUENCE</scope>
</reference>
<dbReference type="VEuPathDB" id="VectorBase:CSON001275"/>
<proteinExistence type="predicted"/>
<dbReference type="EMBL" id="UFQT01001195">
    <property type="protein sequence ID" value="SSX29426.1"/>
    <property type="molecule type" value="Genomic_DNA"/>
</dbReference>
<gene>
    <name evidence="1" type="primary">CSON001275</name>
</gene>